<evidence type="ECO:0000313" key="1">
    <source>
        <dbReference type="EMBL" id="KAG0653268.1"/>
    </source>
</evidence>
<evidence type="ECO:0000313" key="2">
    <source>
        <dbReference type="Proteomes" id="UP000777482"/>
    </source>
</evidence>
<dbReference type="Proteomes" id="UP000777482">
    <property type="component" value="Unassembled WGS sequence"/>
</dbReference>
<dbReference type="EMBL" id="PUHQ01000248">
    <property type="protein sequence ID" value="KAG0653268.1"/>
    <property type="molecule type" value="Genomic_DNA"/>
</dbReference>
<dbReference type="AlphaFoldDB" id="A0A9P6VTB4"/>
<organism evidence="1 2">
    <name type="scientific">Rhodotorula mucilaginosa</name>
    <name type="common">Yeast</name>
    <name type="synonym">Rhodotorula rubra</name>
    <dbReference type="NCBI Taxonomy" id="5537"/>
    <lineage>
        <taxon>Eukaryota</taxon>
        <taxon>Fungi</taxon>
        <taxon>Dikarya</taxon>
        <taxon>Basidiomycota</taxon>
        <taxon>Pucciniomycotina</taxon>
        <taxon>Microbotryomycetes</taxon>
        <taxon>Sporidiobolales</taxon>
        <taxon>Sporidiobolaceae</taxon>
        <taxon>Rhodotorula</taxon>
    </lineage>
</organism>
<comment type="caution">
    <text evidence="1">The sequence shown here is derived from an EMBL/GenBank/DDBJ whole genome shotgun (WGS) entry which is preliminary data.</text>
</comment>
<feature type="non-terminal residue" evidence="1">
    <location>
        <position position="131"/>
    </location>
</feature>
<accession>A0A9P6VTB4</accession>
<keyword evidence="2" id="KW-1185">Reference proteome</keyword>
<protein>
    <submittedName>
        <fullName evidence="1">Uncharacterized protein</fullName>
    </submittedName>
</protein>
<reference evidence="1 2" key="1">
    <citation type="submission" date="2020-11" db="EMBL/GenBank/DDBJ databases">
        <title>Kefir isolates.</title>
        <authorList>
            <person name="Marcisauskas S."/>
            <person name="Kim Y."/>
            <person name="Blasche S."/>
        </authorList>
    </citation>
    <scope>NUCLEOTIDE SEQUENCE [LARGE SCALE GENOMIC DNA]</scope>
    <source>
        <strain evidence="1 2">KR</strain>
    </source>
</reference>
<sequence>MSAFNDVLFLSAYAGCQLTYLYLFSAGTGNAMGKQGGPEEHNNGAFPPSLEKGYPGAVASGAGASTAPHLVDVTMLIENVLDLCMIAKLVLLSRLQEADVNLLAVAIRSELLARADLTVRWASLVYNHHLD</sequence>
<name>A0A9P6VTB4_RHOMI</name>
<proteinExistence type="predicted"/>
<gene>
    <name evidence="1" type="ORF">C6P46_003150</name>
</gene>